<name>X0SJZ9_9ZZZZ</name>
<reference evidence="1" key="1">
    <citation type="journal article" date="2014" name="Front. Microbiol.">
        <title>High frequency of phylogenetically diverse reductive dehalogenase-homologous genes in deep subseafloor sedimentary metagenomes.</title>
        <authorList>
            <person name="Kawai M."/>
            <person name="Futagami T."/>
            <person name="Toyoda A."/>
            <person name="Takaki Y."/>
            <person name="Nishi S."/>
            <person name="Hori S."/>
            <person name="Arai W."/>
            <person name="Tsubouchi T."/>
            <person name="Morono Y."/>
            <person name="Uchiyama I."/>
            <person name="Ito T."/>
            <person name="Fujiyama A."/>
            <person name="Inagaki F."/>
            <person name="Takami H."/>
        </authorList>
    </citation>
    <scope>NUCLEOTIDE SEQUENCE</scope>
    <source>
        <strain evidence="1">Expedition CK06-06</strain>
    </source>
</reference>
<proteinExistence type="predicted"/>
<dbReference type="AlphaFoldDB" id="X0SJZ9"/>
<dbReference type="EMBL" id="BARS01000313">
    <property type="protein sequence ID" value="GAF75426.1"/>
    <property type="molecule type" value="Genomic_DNA"/>
</dbReference>
<feature type="non-terminal residue" evidence="1">
    <location>
        <position position="182"/>
    </location>
</feature>
<evidence type="ECO:0000313" key="1">
    <source>
        <dbReference type="EMBL" id="GAF75426.1"/>
    </source>
</evidence>
<gene>
    <name evidence="1" type="ORF">S01H1_00820</name>
</gene>
<sequence>MPNLKYLIEKNQSPTGRQKFIDTCKYDWTSIRRDYVEGCFDKDNKLVWSTLSQIADKYKLSYTYLRQVASTQKWSIEKQNYRTNYEHAKQTEKIHYLARKAAKFDGKCIAIAEAGIHQIETMLTIAGEMIDDSGKRVFIDMDMLESMAKTLDKFQKIGRLALGSSTDNLSQNVKNMGAISLS</sequence>
<accession>X0SJZ9</accession>
<comment type="caution">
    <text evidence="1">The sequence shown here is derived from an EMBL/GenBank/DDBJ whole genome shotgun (WGS) entry which is preliminary data.</text>
</comment>
<protein>
    <submittedName>
        <fullName evidence="1">Uncharacterized protein</fullName>
    </submittedName>
</protein>
<organism evidence="1">
    <name type="scientific">marine sediment metagenome</name>
    <dbReference type="NCBI Taxonomy" id="412755"/>
    <lineage>
        <taxon>unclassified sequences</taxon>
        <taxon>metagenomes</taxon>
        <taxon>ecological metagenomes</taxon>
    </lineage>
</organism>